<dbReference type="AlphaFoldDB" id="A0A3N0YUC7"/>
<dbReference type="Gene3D" id="2.60.40.2710">
    <property type="match status" value="1"/>
</dbReference>
<dbReference type="PANTHER" id="PTHR21063">
    <property type="entry name" value="LFA-3"/>
    <property type="match status" value="1"/>
</dbReference>
<reference evidence="2 3" key="1">
    <citation type="submission" date="2018-10" db="EMBL/GenBank/DDBJ databases">
        <title>Genome assembly for a Yunnan-Guizhou Plateau 3E fish, Anabarilius grahami (Regan), and its evolutionary and genetic applications.</title>
        <authorList>
            <person name="Jiang W."/>
        </authorList>
    </citation>
    <scope>NUCLEOTIDE SEQUENCE [LARGE SCALE GENOMIC DNA]</scope>
    <source>
        <strain evidence="2">AG-KIZ</strain>
        <tissue evidence="2">Muscle</tissue>
    </source>
</reference>
<comment type="caution">
    <text evidence="2">The sequence shown here is derived from an EMBL/GenBank/DDBJ whole genome shotgun (WGS) entry which is preliminary data.</text>
</comment>
<dbReference type="Pfam" id="PF07686">
    <property type="entry name" value="V-set"/>
    <property type="match status" value="1"/>
</dbReference>
<gene>
    <name evidence="2" type="ORF">DPX16_4349</name>
</gene>
<name>A0A3N0YUC7_ANAGA</name>
<dbReference type="EMBL" id="RJVU01026598">
    <property type="protein sequence ID" value="ROL49298.1"/>
    <property type="molecule type" value="Genomic_DNA"/>
</dbReference>
<dbReference type="SMART" id="SM00409">
    <property type="entry name" value="IG"/>
    <property type="match status" value="1"/>
</dbReference>
<protein>
    <recommendedName>
        <fullName evidence="1">Immunoglobulin domain-containing protein</fullName>
    </recommendedName>
</protein>
<dbReference type="OrthoDB" id="8962885at2759"/>
<dbReference type="InterPro" id="IPR036179">
    <property type="entry name" value="Ig-like_dom_sf"/>
</dbReference>
<accession>A0A3N0YUC7</accession>
<dbReference type="InterPro" id="IPR013106">
    <property type="entry name" value="Ig_V-set"/>
</dbReference>
<dbReference type="InterPro" id="IPR003599">
    <property type="entry name" value="Ig_sub"/>
</dbReference>
<sequence>MTGSLTIMNTKTTDSGEYYLLISTIRFRIIKSFIVKVNGFVGPNAHSERVSVKEGDPVTLNTYVETNQQEEIRWYFYYIRIAQITRDLSFICTDVQCKYSDERFRERLKLDHQTGSLTIINITNTDSGDYHLEIFSSSSSSLKTFSVSVYAKDHESVGLCFRCFFC</sequence>
<dbReference type="Gene3D" id="2.60.40.10">
    <property type="entry name" value="Immunoglobulins"/>
    <property type="match status" value="1"/>
</dbReference>
<dbReference type="Proteomes" id="UP000281406">
    <property type="component" value="Unassembled WGS sequence"/>
</dbReference>
<proteinExistence type="predicted"/>
<dbReference type="SUPFAM" id="SSF48726">
    <property type="entry name" value="Immunoglobulin"/>
    <property type="match status" value="2"/>
</dbReference>
<dbReference type="InterPro" id="IPR013783">
    <property type="entry name" value="Ig-like_fold"/>
</dbReference>
<evidence type="ECO:0000313" key="3">
    <source>
        <dbReference type="Proteomes" id="UP000281406"/>
    </source>
</evidence>
<evidence type="ECO:0000313" key="2">
    <source>
        <dbReference type="EMBL" id="ROL49298.1"/>
    </source>
</evidence>
<feature type="domain" description="Immunoglobulin" evidence="1">
    <location>
        <begin position="47"/>
        <end position="150"/>
    </location>
</feature>
<dbReference type="PANTHER" id="PTHR21063:SF4">
    <property type="entry name" value="CD48 ANTIGEN-RELATED"/>
    <property type="match status" value="1"/>
</dbReference>
<organism evidence="2 3">
    <name type="scientific">Anabarilius grahami</name>
    <name type="common">Kanglang fish</name>
    <name type="synonym">Barilius grahami</name>
    <dbReference type="NCBI Taxonomy" id="495550"/>
    <lineage>
        <taxon>Eukaryota</taxon>
        <taxon>Metazoa</taxon>
        <taxon>Chordata</taxon>
        <taxon>Craniata</taxon>
        <taxon>Vertebrata</taxon>
        <taxon>Euteleostomi</taxon>
        <taxon>Actinopterygii</taxon>
        <taxon>Neopterygii</taxon>
        <taxon>Teleostei</taxon>
        <taxon>Ostariophysi</taxon>
        <taxon>Cypriniformes</taxon>
        <taxon>Xenocyprididae</taxon>
        <taxon>Xenocypridinae</taxon>
        <taxon>Xenocypridinae incertae sedis</taxon>
        <taxon>Anabarilius</taxon>
    </lineage>
</organism>
<keyword evidence="3" id="KW-1185">Reference proteome</keyword>
<evidence type="ECO:0000259" key="1">
    <source>
        <dbReference type="SMART" id="SM00409"/>
    </source>
</evidence>